<evidence type="ECO:0000259" key="3">
    <source>
        <dbReference type="Pfam" id="PF13439"/>
    </source>
</evidence>
<keyword evidence="1" id="KW-0328">Glycosyltransferase</keyword>
<name>A0ABU1UL72_9ACTN</name>
<dbReference type="InterPro" id="IPR028098">
    <property type="entry name" value="Glyco_trans_4-like_N"/>
</dbReference>
<proteinExistence type="predicted"/>
<dbReference type="RefSeq" id="WP_309966960.1">
    <property type="nucleotide sequence ID" value="NZ_JAVDWH010000001.1"/>
</dbReference>
<gene>
    <name evidence="4" type="ORF">J2X11_000765</name>
</gene>
<feature type="domain" description="Glycosyltransferase subfamily 4-like N-terminal" evidence="3">
    <location>
        <begin position="17"/>
        <end position="182"/>
    </location>
</feature>
<evidence type="ECO:0000313" key="4">
    <source>
        <dbReference type="EMBL" id="MDR7085926.1"/>
    </source>
</evidence>
<evidence type="ECO:0000256" key="1">
    <source>
        <dbReference type="ARBA" id="ARBA00022676"/>
    </source>
</evidence>
<dbReference type="Gene3D" id="3.40.50.2000">
    <property type="entry name" value="Glycogen Phosphorylase B"/>
    <property type="match status" value="2"/>
</dbReference>
<sequence>MTPPARQVVHILGALDVGGAETRALELCQALPASEVSQTFVCLSGRKGELAPQFLAAGAKVIPLRISWRPSFVIQLFLIFRRHRPAVVMSHVSLTSGVILAVAWAARADQRIARMHSTGDSHDTGMLRRAYRYLAATLLGVTAQQISGVTQSSLDWVQQHGATRRRIAARSVVMPNAIDLDRYRPPSTPPPLGPGGTVLYLGRASPEKNRAHLVPIQRELLTLGPWKTLVAGEGGSDDLSKSLPEGLQLLGARSDAPDLLRQANVLVLPSFREGLPGVILEALATGVPVVASDLPTIRELAETMPGIWLVSLDEPVHVWAEAIQIAARSADAATLRGSMVDSQFDLKKNVSVWRDAWSA</sequence>
<dbReference type="PANTHER" id="PTHR12526:SF510">
    <property type="entry name" value="D-INOSITOL 3-PHOSPHATE GLYCOSYLTRANSFERASE"/>
    <property type="match status" value="1"/>
</dbReference>
<dbReference type="Pfam" id="PF13692">
    <property type="entry name" value="Glyco_trans_1_4"/>
    <property type="match status" value="1"/>
</dbReference>
<protein>
    <submittedName>
        <fullName evidence="4">Glycosyltransferase involved in cell wall biosynthesis</fullName>
    </submittedName>
</protein>
<keyword evidence="2" id="KW-0808">Transferase</keyword>
<dbReference type="Proteomes" id="UP001257739">
    <property type="component" value="Unassembled WGS sequence"/>
</dbReference>
<dbReference type="PANTHER" id="PTHR12526">
    <property type="entry name" value="GLYCOSYLTRANSFERASE"/>
    <property type="match status" value="1"/>
</dbReference>
<evidence type="ECO:0000256" key="2">
    <source>
        <dbReference type="ARBA" id="ARBA00022679"/>
    </source>
</evidence>
<dbReference type="EMBL" id="JAVDWH010000001">
    <property type="protein sequence ID" value="MDR7085926.1"/>
    <property type="molecule type" value="Genomic_DNA"/>
</dbReference>
<dbReference type="SUPFAM" id="SSF53756">
    <property type="entry name" value="UDP-Glycosyltransferase/glycogen phosphorylase"/>
    <property type="match status" value="1"/>
</dbReference>
<dbReference type="Pfam" id="PF13439">
    <property type="entry name" value="Glyco_transf_4"/>
    <property type="match status" value="1"/>
</dbReference>
<organism evidence="4 5">
    <name type="scientific">Aeromicrobium panaciterrae</name>
    <dbReference type="NCBI Taxonomy" id="363861"/>
    <lineage>
        <taxon>Bacteria</taxon>
        <taxon>Bacillati</taxon>
        <taxon>Actinomycetota</taxon>
        <taxon>Actinomycetes</taxon>
        <taxon>Propionibacteriales</taxon>
        <taxon>Nocardioidaceae</taxon>
        <taxon>Aeromicrobium</taxon>
    </lineage>
</organism>
<reference evidence="4 5" key="1">
    <citation type="submission" date="2023-07" db="EMBL/GenBank/DDBJ databases">
        <title>Sorghum-associated microbial communities from plants grown in Nebraska, USA.</title>
        <authorList>
            <person name="Schachtman D."/>
        </authorList>
    </citation>
    <scope>NUCLEOTIDE SEQUENCE [LARGE SCALE GENOMIC DNA]</scope>
    <source>
        <strain evidence="4 5">BE248</strain>
    </source>
</reference>
<accession>A0ABU1UL72</accession>
<keyword evidence="5" id="KW-1185">Reference proteome</keyword>
<comment type="caution">
    <text evidence="4">The sequence shown here is derived from an EMBL/GenBank/DDBJ whole genome shotgun (WGS) entry which is preliminary data.</text>
</comment>
<evidence type="ECO:0000313" key="5">
    <source>
        <dbReference type="Proteomes" id="UP001257739"/>
    </source>
</evidence>